<keyword evidence="4" id="KW-1185">Reference proteome</keyword>
<dbReference type="InterPro" id="IPR003423">
    <property type="entry name" value="OMP_efflux"/>
</dbReference>
<evidence type="ECO:0000313" key="4">
    <source>
        <dbReference type="Proteomes" id="UP000057609"/>
    </source>
</evidence>
<dbReference type="PANTHER" id="PTHR30203:SF24">
    <property type="entry name" value="BLR4935 PROTEIN"/>
    <property type="match status" value="1"/>
</dbReference>
<organism evidence="3 4">
    <name type="scientific">Geobacter pickeringii</name>
    <dbReference type="NCBI Taxonomy" id="345632"/>
    <lineage>
        <taxon>Bacteria</taxon>
        <taxon>Pseudomonadati</taxon>
        <taxon>Thermodesulfobacteriota</taxon>
        <taxon>Desulfuromonadia</taxon>
        <taxon>Geobacterales</taxon>
        <taxon>Geobacteraceae</taxon>
        <taxon>Geobacter</taxon>
    </lineage>
</organism>
<dbReference type="InterPro" id="IPR010131">
    <property type="entry name" value="MdtP/NodT-like"/>
</dbReference>
<evidence type="ECO:0000313" key="3">
    <source>
        <dbReference type="EMBL" id="AJE03519.1"/>
    </source>
</evidence>
<dbReference type="AlphaFoldDB" id="A0A0B5BED6"/>
<evidence type="ECO:0000256" key="2">
    <source>
        <dbReference type="SAM" id="SignalP"/>
    </source>
</evidence>
<dbReference type="RefSeq" id="WP_039742519.1">
    <property type="nucleotide sequence ID" value="NZ_CP009788.1"/>
</dbReference>
<dbReference type="GO" id="GO:0015562">
    <property type="term" value="F:efflux transmembrane transporter activity"/>
    <property type="evidence" value="ECO:0007669"/>
    <property type="project" value="InterPro"/>
</dbReference>
<name>A0A0B5BED6_9BACT</name>
<dbReference type="Gene3D" id="1.20.1600.10">
    <property type="entry name" value="Outer membrane efflux proteins (OEP)"/>
    <property type="match status" value="1"/>
</dbReference>
<dbReference type="EMBL" id="CP009788">
    <property type="protein sequence ID" value="AJE03519.1"/>
    <property type="molecule type" value="Genomic_DNA"/>
</dbReference>
<proteinExistence type="inferred from homology"/>
<feature type="chain" id="PRO_5002098928" evidence="2">
    <location>
        <begin position="24"/>
        <end position="426"/>
    </location>
</feature>
<reference evidence="3 4" key="1">
    <citation type="journal article" date="2015" name="Genome Announc.">
        <title>Complete Genome of Geobacter pickeringii G13T, a Metal-Reducing Isolate from Sedimentary Kaolin Deposits.</title>
        <authorList>
            <person name="Badalamenti J.P."/>
            <person name="Bond D.R."/>
        </authorList>
    </citation>
    <scope>NUCLEOTIDE SEQUENCE [LARGE SCALE GENOMIC DNA]</scope>
    <source>
        <strain evidence="3 4">G13</strain>
    </source>
</reference>
<gene>
    <name evidence="3" type="ORF">GPICK_09300</name>
</gene>
<evidence type="ECO:0000256" key="1">
    <source>
        <dbReference type="ARBA" id="ARBA00007613"/>
    </source>
</evidence>
<dbReference type="KEGG" id="gpi:GPICK_09300"/>
<feature type="signal peptide" evidence="2">
    <location>
        <begin position="1"/>
        <end position="23"/>
    </location>
</feature>
<comment type="similarity">
    <text evidence="1">Belongs to the outer membrane factor (OMF) (TC 1.B.17) family.</text>
</comment>
<dbReference type="OrthoDB" id="9769048at2"/>
<accession>A0A0B5BED6</accession>
<dbReference type="Proteomes" id="UP000057609">
    <property type="component" value="Chromosome"/>
</dbReference>
<keyword evidence="2" id="KW-0732">Signal</keyword>
<dbReference type="Pfam" id="PF02321">
    <property type="entry name" value="OEP"/>
    <property type="match status" value="2"/>
</dbReference>
<dbReference type="SUPFAM" id="SSF56954">
    <property type="entry name" value="Outer membrane efflux proteins (OEP)"/>
    <property type="match status" value="1"/>
</dbReference>
<sequence length="426" mass="48824">MKSRFTAGLMLLVALAVPYRAPAGETKPSEDLPKLVETALANNPELKASQARWEMFRNRVAQAGALDDPMLMLKMQNFLVRDPFNSRRDPMSQRVIGISQQLPFWGKRDLKAEVAAKEAESLRWQVEERKLELARMVKETYYQLFMTDKEREIVGKNIRIMDDFIALAETKYSVGQGAQQDVFKAQAERSKMFSMQITLEQRRKSLQATLNTLLFRPAETPVGPVADFELKPFAWSPEQLRAMAGENRPMFKSLHAQIEKGEAGHRLAEKEFYPDVNLSLEYMQRDPTSEMEVGYDMYSVGLTFNLPIQRERRHAMVRDSSAEIAMATAELNTLQNSINFGIADNLAQLEQREKLAKLYKSGIIPQAEQSLESATIGYRVNKVDFLTLLDNRLTLFNLERDYYESLTEYQMRLAQLEALVGKDLQQ</sequence>
<dbReference type="HOGENOM" id="CLU_012817_15_0_7"/>
<protein>
    <submittedName>
        <fullName evidence="3">RND transporter</fullName>
    </submittedName>
</protein>
<dbReference type="PANTHER" id="PTHR30203">
    <property type="entry name" value="OUTER MEMBRANE CATION EFFLUX PROTEIN"/>
    <property type="match status" value="1"/>
</dbReference>
<dbReference type="STRING" id="345632.GPICK_09300"/>